<name>A0A0B1ST14_OESDE</name>
<protein>
    <recommendedName>
        <fullName evidence="1">CIP2A N-terminal domain-containing protein</fullName>
    </recommendedName>
</protein>
<dbReference type="Proteomes" id="UP000053660">
    <property type="component" value="Unassembled WGS sequence"/>
</dbReference>
<dbReference type="EMBL" id="KN555780">
    <property type="protein sequence ID" value="KHJ88458.1"/>
    <property type="molecule type" value="Genomic_DNA"/>
</dbReference>
<feature type="domain" description="CIP2A N-terminal" evidence="1">
    <location>
        <begin position="13"/>
        <end position="192"/>
    </location>
</feature>
<feature type="non-terminal residue" evidence="2">
    <location>
        <position position="286"/>
    </location>
</feature>
<accession>A0A0B1ST14</accession>
<dbReference type="OrthoDB" id="73401at2759"/>
<dbReference type="InterPro" id="IPR048701">
    <property type="entry name" value="CIP2A_N"/>
</dbReference>
<dbReference type="InterPro" id="IPR042510">
    <property type="entry name" value="CIP2A"/>
</dbReference>
<keyword evidence="3" id="KW-1185">Reference proteome</keyword>
<dbReference type="Pfam" id="PF21044">
    <property type="entry name" value="CIP2A_N"/>
    <property type="match status" value="1"/>
</dbReference>
<proteinExistence type="predicted"/>
<dbReference type="AlphaFoldDB" id="A0A0B1ST14"/>
<dbReference type="PANTHER" id="PTHR23161:SF2">
    <property type="entry name" value="PROTEIN CIP2A"/>
    <property type="match status" value="1"/>
</dbReference>
<sequence length="286" mass="31912">MGEITREVEVEWMPYCMAILCNLARRSKSVCGRIKKSSSYKAFSRRVIKLLSHDSRIVVVSSLVLVGYLEEKVRDMVYCPQNIHETFQCVFNVLIMGDGDCLMTRHIASDLLRRLVVSETQTISSTPVITSTGKDVMNYPFFTRCIQQTAELLVVLDPRLEEAVKVYDVLLAFCSLPQLCSPVCAAILKYAPTEARLTTPLLAIASTASISIEDAVQPEIPLKALRLLTYLVKEKLDSGEPLCDVIVYEQLLALIDAAVKTSVETSKPEVVYQCRRITEGLRLAEG</sequence>
<dbReference type="PANTHER" id="PTHR23161">
    <property type="entry name" value="PROTEIN CIP2A"/>
    <property type="match status" value="1"/>
</dbReference>
<evidence type="ECO:0000313" key="3">
    <source>
        <dbReference type="Proteomes" id="UP000053660"/>
    </source>
</evidence>
<evidence type="ECO:0000259" key="1">
    <source>
        <dbReference type="Pfam" id="PF21044"/>
    </source>
</evidence>
<reference evidence="2 3" key="1">
    <citation type="submission" date="2014-03" db="EMBL/GenBank/DDBJ databases">
        <title>Draft genome of the hookworm Oesophagostomum dentatum.</title>
        <authorList>
            <person name="Mitreva M."/>
        </authorList>
    </citation>
    <scope>NUCLEOTIDE SEQUENCE [LARGE SCALE GENOMIC DNA]</scope>
    <source>
        <strain evidence="2 3">OD-Hann</strain>
    </source>
</reference>
<evidence type="ECO:0000313" key="2">
    <source>
        <dbReference type="EMBL" id="KHJ88458.1"/>
    </source>
</evidence>
<organism evidence="2 3">
    <name type="scientific">Oesophagostomum dentatum</name>
    <name type="common">Nodular worm</name>
    <dbReference type="NCBI Taxonomy" id="61180"/>
    <lineage>
        <taxon>Eukaryota</taxon>
        <taxon>Metazoa</taxon>
        <taxon>Ecdysozoa</taxon>
        <taxon>Nematoda</taxon>
        <taxon>Chromadorea</taxon>
        <taxon>Rhabditida</taxon>
        <taxon>Rhabditina</taxon>
        <taxon>Rhabditomorpha</taxon>
        <taxon>Strongyloidea</taxon>
        <taxon>Strongylidae</taxon>
        <taxon>Oesophagostomum</taxon>
    </lineage>
</organism>
<gene>
    <name evidence="2" type="ORF">OESDEN_11747</name>
</gene>